<dbReference type="AlphaFoldDB" id="A0A5M3XQT1"/>
<evidence type="ECO:0008006" key="5">
    <source>
        <dbReference type="Google" id="ProtNLM"/>
    </source>
</evidence>
<feature type="signal peptide" evidence="2">
    <location>
        <begin position="1"/>
        <end position="26"/>
    </location>
</feature>
<keyword evidence="2" id="KW-0732">Signal</keyword>
<feature type="region of interest" description="Disordered" evidence="1">
    <location>
        <begin position="125"/>
        <end position="156"/>
    </location>
</feature>
<evidence type="ECO:0000256" key="2">
    <source>
        <dbReference type="SAM" id="SignalP"/>
    </source>
</evidence>
<comment type="caution">
    <text evidence="3">The sequence shown here is derived from an EMBL/GenBank/DDBJ whole genome shotgun (WGS) entry which is preliminary data.</text>
</comment>
<feature type="chain" id="PRO_5024373764" description="Lipoprotein" evidence="2">
    <location>
        <begin position="27"/>
        <end position="156"/>
    </location>
</feature>
<evidence type="ECO:0000313" key="3">
    <source>
        <dbReference type="EMBL" id="GES23614.1"/>
    </source>
</evidence>
<name>A0A5M3XQT1_9ACTN</name>
<dbReference type="OrthoDB" id="9840887at2"/>
<organism evidence="3 4">
    <name type="scientific">Acrocarpospora pleiomorpha</name>
    <dbReference type="NCBI Taxonomy" id="90975"/>
    <lineage>
        <taxon>Bacteria</taxon>
        <taxon>Bacillati</taxon>
        <taxon>Actinomycetota</taxon>
        <taxon>Actinomycetes</taxon>
        <taxon>Streptosporangiales</taxon>
        <taxon>Streptosporangiaceae</taxon>
        <taxon>Acrocarpospora</taxon>
    </lineage>
</organism>
<evidence type="ECO:0000313" key="4">
    <source>
        <dbReference type="Proteomes" id="UP000377595"/>
    </source>
</evidence>
<feature type="region of interest" description="Disordered" evidence="1">
    <location>
        <begin position="77"/>
        <end position="108"/>
    </location>
</feature>
<evidence type="ECO:0000256" key="1">
    <source>
        <dbReference type="SAM" id="MobiDB-lite"/>
    </source>
</evidence>
<keyword evidence="4" id="KW-1185">Reference proteome</keyword>
<dbReference type="RefSeq" id="WP_155348498.1">
    <property type="nucleotide sequence ID" value="NZ_BAAAHM010000027.1"/>
</dbReference>
<dbReference type="EMBL" id="BLAF01000043">
    <property type="protein sequence ID" value="GES23614.1"/>
    <property type="molecule type" value="Genomic_DNA"/>
</dbReference>
<accession>A0A5M3XQT1</accession>
<reference evidence="3 4" key="1">
    <citation type="submission" date="2019-10" db="EMBL/GenBank/DDBJ databases">
        <title>Whole genome shotgun sequence of Acrocarpospora pleiomorpha NBRC 16267.</title>
        <authorList>
            <person name="Ichikawa N."/>
            <person name="Kimura A."/>
            <person name="Kitahashi Y."/>
            <person name="Komaki H."/>
            <person name="Oguchi A."/>
        </authorList>
    </citation>
    <scope>NUCLEOTIDE SEQUENCE [LARGE SCALE GENOMIC DNA]</scope>
    <source>
        <strain evidence="3 4">NBRC 16267</strain>
    </source>
</reference>
<proteinExistence type="predicted"/>
<protein>
    <recommendedName>
        <fullName evidence="5">Lipoprotein</fullName>
    </recommendedName>
</protein>
<sequence>MRPKRVLIVSALAIALATTLTGAANASEPTEPTPDSISIAACGEGKIVVMQLKDGRVFVNGEEVEAVPATKAIPALPGDAAPSTLPGSVDLAVPSGAPDAPDGSPQFTVTTEAGAVHVSGKATRTLEAGSTELPPPPPGAITHATTCAEPAQPSTK</sequence>
<gene>
    <name evidence="3" type="ORF">Aple_065130</name>
</gene>
<dbReference type="Proteomes" id="UP000377595">
    <property type="component" value="Unassembled WGS sequence"/>
</dbReference>